<name>A0ACA9RCA5_9GLOM</name>
<dbReference type="Proteomes" id="UP000789920">
    <property type="component" value="Unassembled WGS sequence"/>
</dbReference>
<organism evidence="1 2">
    <name type="scientific">Racocetra persica</name>
    <dbReference type="NCBI Taxonomy" id="160502"/>
    <lineage>
        <taxon>Eukaryota</taxon>
        <taxon>Fungi</taxon>
        <taxon>Fungi incertae sedis</taxon>
        <taxon>Mucoromycota</taxon>
        <taxon>Glomeromycotina</taxon>
        <taxon>Glomeromycetes</taxon>
        <taxon>Diversisporales</taxon>
        <taxon>Gigasporaceae</taxon>
        <taxon>Racocetra</taxon>
    </lineage>
</organism>
<evidence type="ECO:0000313" key="2">
    <source>
        <dbReference type="Proteomes" id="UP000789920"/>
    </source>
</evidence>
<reference evidence="1" key="1">
    <citation type="submission" date="2021-06" db="EMBL/GenBank/DDBJ databases">
        <authorList>
            <person name="Kallberg Y."/>
            <person name="Tangrot J."/>
            <person name="Rosling A."/>
        </authorList>
    </citation>
    <scope>NUCLEOTIDE SEQUENCE</scope>
    <source>
        <strain evidence="1">MA461A</strain>
    </source>
</reference>
<sequence length="52" mass="5270">AKSSSSTLAEVATTFSSVISTLVNHADTTGGKVDVAVEVANIKITASYTPKT</sequence>
<keyword evidence="2" id="KW-1185">Reference proteome</keyword>
<dbReference type="EMBL" id="CAJVQC010048365">
    <property type="protein sequence ID" value="CAG8786114.1"/>
    <property type="molecule type" value="Genomic_DNA"/>
</dbReference>
<feature type="non-terminal residue" evidence="1">
    <location>
        <position position="1"/>
    </location>
</feature>
<evidence type="ECO:0000313" key="1">
    <source>
        <dbReference type="EMBL" id="CAG8786114.1"/>
    </source>
</evidence>
<proteinExistence type="predicted"/>
<comment type="caution">
    <text evidence="1">The sequence shown here is derived from an EMBL/GenBank/DDBJ whole genome shotgun (WGS) entry which is preliminary data.</text>
</comment>
<gene>
    <name evidence="1" type="ORF">RPERSI_LOCUS18326</name>
</gene>
<protein>
    <submittedName>
        <fullName evidence="1">23955_t:CDS:1</fullName>
    </submittedName>
</protein>
<accession>A0ACA9RCA5</accession>